<dbReference type="EMBL" id="MATO01000032">
    <property type="protein sequence ID" value="OCS90988.1"/>
    <property type="molecule type" value="Genomic_DNA"/>
</dbReference>
<feature type="domain" description="Helicase C-terminal" evidence="6">
    <location>
        <begin position="1015"/>
        <end position="1165"/>
    </location>
</feature>
<keyword evidence="3" id="KW-0067">ATP-binding</keyword>
<evidence type="ECO:0000313" key="8">
    <source>
        <dbReference type="Proteomes" id="UP000093482"/>
    </source>
</evidence>
<dbReference type="InterPro" id="IPR001650">
    <property type="entry name" value="Helicase_C-like"/>
</dbReference>
<dbReference type="SUPFAM" id="SSF52540">
    <property type="entry name" value="P-loop containing nucleoside triphosphate hydrolases"/>
    <property type="match status" value="2"/>
</dbReference>
<dbReference type="InterPro" id="IPR011545">
    <property type="entry name" value="DEAD/DEAH_box_helicase_dom"/>
</dbReference>
<evidence type="ECO:0000259" key="6">
    <source>
        <dbReference type="PROSITE" id="PS51194"/>
    </source>
</evidence>
<evidence type="ECO:0000313" key="7">
    <source>
        <dbReference type="EMBL" id="OCS90988.1"/>
    </source>
</evidence>
<proteinExistence type="predicted"/>
<dbReference type="InterPro" id="IPR018973">
    <property type="entry name" value="MZB"/>
</dbReference>
<comment type="caution">
    <text evidence="7">The sequence shown here is derived from an EMBL/GenBank/DDBJ whole genome shotgun (WGS) entry which is preliminary data.</text>
</comment>
<dbReference type="PROSITE" id="PS51192">
    <property type="entry name" value="HELICASE_ATP_BIND_1"/>
    <property type="match status" value="1"/>
</dbReference>
<dbReference type="GO" id="GO:0006289">
    <property type="term" value="P:nucleotide-excision repair"/>
    <property type="evidence" value="ECO:0007669"/>
    <property type="project" value="TreeGrafter"/>
</dbReference>
<feature type="domain" description="Helicase ATP-binding" evidence="5">
    <location>
        <begin position="78"/>
        <end position="366"/>
    </location>
</feature>
<keyword evidence="1" id="KW-0547">Nucleotide-binding</keyword>
<reference evidence="7 8" key="1">
    <citation type="submission" date="2016-07" db="EMBL/GenBank/DDBJ databases">
        <title>Caryophanon latum genome sequencing.</title>
        <authorList>
            <person name="Verma A."/>
            <person name="Pal Y."/>
            <person name="Krishnamurthi S."/>
        </authorList>
    </citation>
    <scope>NUCLEOTIDE SEQUENCE [LARGE SCALE GENOMIC DNA]</scope>
    <source>
        <strain evidence="7 8">DSM 14151</strain>
    </source>
</reference>
<dbReference type="GO" id="GO:0005524">
    <property type="term" value="F:ATP binding"/>
    <property type="evidence" value="ECO:0007669"/>
    <property type="project" value="UniProtKB-KW"/>
</dbReference>
<dbReference type="SMART" id="SM00487">
    <property type="entry name" value="DEXDc"/>
    <property type="match status" value="1"/>
</dbReference>
<dbReference type="RefSeq" id="WP_066463964.1">
    <property type="nucleotide sequence ID" value="NZ_MATO01000032.1"/>
</dbReference>
<evidence type="ECO:0000256" key="1">
    <source>
        <dbReference type="ARBA" id="ARBA00022741"/>
    </source>
</evidence>
<dbReference type="PROSITE" id="PS51194">
    <property type="entry name" value="HELICASE_CTER"/>
    <property type="match status" value="1"/>
</dbReference>
<dbReference type="Pfam" id="PF00270">
    <property type="entry name" value="DEAD"/>
    <property type="match status" value="2"/>
</dbReference>
<feature type="domain" description="Helicase ATP-binding" evidence="4">
    <location>
        <begin position="101"/>
        <end position="379"/>
    </location>
</feature>
<evidence type="ECO:0000256" key="2">
    <source>
        <dbReference type="ARBA" id="ARBA00022801"/>
    </source>
</evidence>
<dbReference type="InterPro" id="IPR014001">
    <property type="entry name" value="Helicase_ATP-bd"/>
</dbReference>
<dbReference type="SMART" id="SM00490">
    <property type="entry name" value="HELICc"/>
    <property type="match status" value="1"/>
</dbReference>
<protein>
    <recommendedName>
        <fullName evidence="9">DEAD/DEAH box helicase</fullName>
    </recommendedName>
</protein>
<sequence length="1766" mass="204323">MQYTINYVTQRLHRKLAEYIETQYPISEPSVQKKRTELLYKSGTLCTEPYIEATPVYEPGDTYEKMNIPNNAKKLMNELAKLNPPVGIFPKPYLHQQKAMESFLSDHNDLIISTGTGSGKTESFLHPTLNMLYEEATSSPETFKQRAVRALILYPMNALVSDQMTRLRKLFGDERVKKKFQDATGRPAQFGMYTSRTPYAGEHSTKKDKYQLDSILNYYIDLEEQKPDKAQEMKERGKWLAKDLRAFKNSKVKRNARYKGLVTDAELFTRHEMQESAPDILVTNYSMLEYMLMRPIERNIWEQTKQWLSQSKDNYFLLILDEAHMYRGTGGAEVALLIRRLQSRLGIDRDQMKCILTSASLGKENDDEAPIRFAEQLTGKPESRKFKLIRGTKEVRPPARTADFLEIQNLASIDSEQFIKYRTNYEESMEHMIPFFEQMKWEKVPNDSAQFPSYLYKQLDGYGPLEKIIEKISGQATSLNEIVELVCPNIEPIIAEKAVSNLLLLANASNLNGRVLLPARVHIFFRGLSGIFSCINPACTQCGEEGLLGKIYDDYRVTCDCGSRVFEIMTHRYCGSIFIKAYIQEGAVYPTYLWNESGHGIVGEKLKEIHYLIERPHEKALERKKIAPLWLHIETGFIQDTPPMENSHEYIQVFESTEKTSNKKSRRRYSNARSFEKCPCCLRSARFNIRDLKIKGEQPFANLIREQFNIQPPVEGKTENINEGRKVLIFSDGRQKAARLARDIPNEVEKDAIRQLILKAAYELEKNRVRSTIGRELYPTILHILHEHRLQLFSQMQRKDVTADIKNYVKNFYEKKLKDVEFDEMTMSMREEFKLRMLEVIAAPGYSVYETTTGIVVPANMRRMYRDETIKELISEEDLERVTILFIKELLEKTSIDITLDVFDRREIFGMYRDEDDFGETTTSLSKKFREMLEKFVGETNVEYTITHLFEQLCRSKNEKYYLDLDKLKIKDGIHHTWYKCTSCKQIHAVTVNDACPSCDAVTIEILEPTSEVLKAEKGYWRTPVEEILIGEKITNVSVEEHTAQLSQKDPSIALATTEQYEMAFQDIVLEDSLGIVDILSCTTTMEVGIDIGSLTAVGMRNIPPQRENYQQRAGRAGRRGSSLSTVITYAQDGPHDHYYFKNPELIISGDTREAHIYITNKKIIYRHINALLIQTYFHQYGLDGELATSNIIDSLGSTIDFFNSSSMFNLDNFGEWLEKQLKSKFKQYPEVFNIIPVEAYETEDEKWSIIEIATKSLKKDLLDAFKDIEENLTKYSDFTLEEDTSDFKEKHPDEMLLNFLFNHSFLPTYAFPRDLTSLYIQGRDRNSKIIIEQRPQLELNRALGEYAPGRQVVVNKKTYRIGGIYNPFSKNPELPAKDLNLKEHYVATCTKCNFTKLSTKEESKCPNCKEQLNVMPYVRPTGFSPERGREVRKGDLAQEYSFASTPQFPVPNEEQQFIFEPLNELRYIQFVHRENEKLIVMNRGVDDYSGFYMCEDCGYIKPILGKKEDFSKPHEKPFQLDRGANFTCKGYLEKIYLGNSFTSDLLLIRLSMTDELDYNASKSWLHDALLTLGEGIVLAASRVLDIDAQELSVGYRIVHNEELGHYVDLYLFDNLSGGAGYSYVAGKRIEEIIKETFNVLNSCMNDCESSCYKCLRNYQNQMKHERLNRMLGLELLTYLDSGELPTYTLEQQISYLKLVKAAYDLHQGINYTDLKVENEKAYLQLQNGKQIAMKNNIEKRCNDGIRAYYSPYEIKFDLPNVCELK</sequence>
<dbReference type="GO" id="GO:0003676">
    <property type="term" value="F:nucleic acid binding"/>
    <property type="evidence" value="ECO:0007669"/>
    <property type="project" value="InterPro"/>
</dbReference>
<dbReference type="InterPro" id="IPR014013">
    <property type="entry name" value="Helic_SF1/SF2_ATP-bd_DinG/Rad3"/>
</dbReference>
<evidence type="ECO:0000259" key="4">
    <source>
        <dbReference type="PROSITE" id="PS51192"/>
    </source>
</evidence>
<dbReference type="Pfam" id="PF00271">
    <property type="entry name" value="Helicase_C"/>
    <property type="match status" value="1"/>
</dbReference>
<keyword evidence="2" id="KW-0378">Hydrolase</keyword>
<organism evidence="7 8">
    <name type="scientific">Caryophanon latum</name>
    <dbReference type="NCBI Taxonomy" id="33977"/>
    <lineage>
        <taxon>Bacteria</taxon>
        <taxon>Bacillati</taxon>
        <taxon>Bacillota</taxon>
        <taxon>Bacilli</taxon>
        <taxon>Bacillales</taxon>
        <taxon>Caryophanaceae</taxon>
        <taxon>Caryophanon</taxon>
    </lineage>
</organism>
<dbReference type="PANTHER" id="PTHR47957:SF3">
    <property type="entry name" value="ATP-DEPENDENT HELICASE HRQ1"/>
    <property type="match status" value="1"/>
</dbReference>
<evidence type="ECO:0000256" key="3">
    <source>
        <dbReference type="ARBA" id="ARBA00022840"/>
    </source>
</evidence>
<dbReference type="PANTHER" id="PTHR47957">
    <property type="entry name" value="ATP-DEPENDENT HELICASE HRQ1"/>
    <property type="match status" value="1"/>
</dbReference>
<dbReference type="InterPro" id="IPR027417">
    <property type="entry name" value="P-loop_NTPase"/>
</dbReference>
<gene>
    <name evidence="7" type="ORF">A6K76_10480</name>
</gene>
<dbReference type="OrthoDB" id="143059at2"/>
<evidence type="ECO:0008006" key="9">
    <source>
        <dbReference type="Google" id="ProtNLM"/>
    </source>
</evidence>
<dbReference type="Gene3D" id="3.40.50.300">
    <property type="entry name" value="P-loop containing nucleotide triphosphate hydrolases"/>
    <property type="match status" value="2"/>
</dbReference>
<evidence type="ECO:0000259" key="5">
    <source>
        <dbReference type="PROSITE" id="PS51193"/>
    </source>
</evidence>
<dbReference type="Pfam" id="PF09369">
    <property type="entry name" value="MZB"/>
    <property type="match status" value="1"/>
</dbReference>
<dbReference type="GO" id="GO:0036297">
    <property type="term" value="P:interstrand cross-link repair"/>
    <property type="evidence" value="ECO:0007669"/>
    <property type="project" value="TreeGrafter"/>
</dbReference>
<dbReference type="GO" id="GO:0016787">
    <property type="term" value="F:hydrolase activity"/>
    <property type="evidence" value="ECO:0007669"/>
    <property type="project" value="UniProtKB-KW"/>
</dbReference>
<dbReference type="PROSITE" id="PS51193">
    <property type="entry name" value="HELICASE_ATP_BIND_2"/>
    <property type="match status" value="1"/>
</dbReference>
<keyword evidence="8" id="KW-1185">Reference proteome</keyword>
<dbReference type="Proteomes" id="UP000093482">
    <property type="component" value="Unassembled WGS sequence"/>
</dbReference>
<accession>A0A1C0YUZ7</accession>
<name>A0A1C0YUZ7_9BACL</name>
<dbReference type="GO" id="GO:0043138">
    <property type="term" value="F:3'-5' DNA helicase activity"/>
    <property type="evidence" value="ECO:0007669"/>
    <property type="project" value="TreeGrafter"/>
</dbReference>